<dbReference type="GO" id="GO:0005524">
    <property type="term" value="F:ATP binding"/>
    <property type="evidence" value="ECO:0007669"/>
    <property type="project" value="UniProtKB-UniRule"/>
</dbReference>
<dbReference type="SMART" id="SM00487">
    <property type="entry name" value="DEXDc"/>
    <property type="match status" value="2"/>
</dbReference>
<dbReference type="InterPro" id="IPR011545">
    <property type="entry name" value="DEAD/DEAH_box_helicase_dom"/>
</dbReference>
<dbReference type="Gene3D" id="3.30.420.10">
    <property type="entry name" value="Ribonuclease H-like superfamily/Ribonuclease H"/>
    <property type="match status" value="1"/>
</dbReference>
<dbReference type="Pfam" id="PF00271">
    <property type="entry name" value="Helicase_C"/>
    <property type="match status" value="1"/>
</dbReference>
<dbReference type="CDD" id="cd17932">
    <property type="entry name" value="DEXQc_UvrD"/>
    <property type="match status" value="1"/>
</dbReference>
<feature type="domain" description="Helicase ATP-binding" evidence="6">
    <location>
        <begin position="275"/>
        <end position="455"/>
    </location>
</feature>
<dbReference type="GO" id="GO:0003676">
    <property type="term" value="F:nucleic acid binding"/>
    <property type="evidence" value="ECO:0007669"/>
    <property type="project" value="InterPro"/>
</dbReference>
<accession>A0A2T4DU36</accession>
<keyword evidence="1 5" id="KW-0547">Nucleotide-binding</keyword>
<evidence type="ECO:0000256" key="4">
    <source>
        <dbReference type="ARBA" id="ARBA00022840"/>
    </source>
</evidence>
<keyword evidence="3 5" id="KW-0347">Helicase</keyword>
<dbReference type="PROSITE" id="PS51194">
    <property type="entry name" value="HELICASE_CTER"/>
    <property type="match status" value="1"/>
</dbReference>
<dbReference type="GO" id="GO:0005737">
    <property type="term" value="C:cytoplasm"/>
    <property type="evidence" value="ECO:0007669"/>
    <property type="project" value="TreeGrafter"/>
</dbReference>
<dbReference type="InterPro" id="IPR027417">
    <property type="entry name" value="P-loop_NTPase"/>
</dbReference>
<dbReference type="SUPFAM" id="SSF52540">
    <property type="entry name" value="P-loop containing nucleoside triphosphate hydrolases"/>
    <property type="match status" value="2"/>
</dbReference>
<protein>
    <submittedName>
        <fullName evidence="9">RecQ family ATP-dependent DNA helicase</fullName>
    </submittedName>
</protein>
<dbReference type="SMART" id="SM00490">
    <property type="entry name" value="HELICc"/>
    <property type="match status" value="1"/>
</dbReference>
<evidence type="ECO:0000259" key="8">
    <source>
        <dbReference type="PROSITE" id="PS51198"/>
    </source>
</evidence>
<proteinExistence type="predicted"/>
<dbReference type="NCBIfam" id="TIGR00614">
    <property type="entry name" value="recQ_fam"/>
    <property type="match status" value="1"/>
</dbReference>
<name>A0A2T4DU36_9BACT</name>
<dbReference type="Proteomes" id="UP000240608">
    <property type="component" value="Unassembled WGS sequence"/>
</dbReference>
<evidence type="ECO:0000256" key="3">
    <source>
        <dbReference type="ARBA" id="ARBA00022806"/>
    </source>
</evidence>
<evidence type="ECO:0000256" key="5">
    <source>
        <dbReference type="PROSITE-ProRule" id="PRU00560"/>
    </source>
</evidence>
<dbReference type="InterPro" id="IPR014001">
    <property type="entry name" value="Helicase_ATP-bd"/>
</dbReference>
<dbReference type="InterPro" id="IPR001650">
    <property type="entry name" value="Helicase_C-like"/>
</dbReference>
<dbReference type="GO" id="GO:0005694">
    <property type="term" value="C:chromosome"/>
    <property type="evidence" value="ECO:0007669"/>
    <property type="project" value="TreeGrafter"/>
</dbReference>
<keyword evidence="4 5" id="KW-0067">ATP-binding</keyword>
<feature type="domain" description="UvrD-like helicase ATP-binding" evidence="8">
    <location>
        <begin position="1052"/>
        <end position="1383"/>
    </location>
</feature>
<evidence type="ECO:0000259" key="7">
    <source>
        <dbReference type="PROSITE" id="PS51194"/>
    </source>
</evidence>
<dbReference type="CDD" id="cd17920">
    <property type="entry name" value="DEXHc_RecQ"/>
    <property type="match status" value="1"/>
</dbReference>
<evidence type="ECO:0000259" key="6">
    <source>
        <dbReference type="PROSITE" id="PS51192"/>
    </source>
</evidence>
<dbReference type="PROSITE" id="PS51192">
    <property type="entry name" value="HELICASE_ATP_BIND_1"/>
    <property type="match status" value="1"/>
</dbReference>
<sequence length="1606" mass="185140">MKSIAFIDTEIEPRSGRILDIGSVKGDGSSFHKASITEFIQFLNGTQFICGHNIFNHDIKYVGKALTDVGINSSNIIDTLFLSPLLFPTRPYHALLKDDKLQSEEINNPLNDSIKAKDLFNDEISAFHQTDEILKQIFFLLLNDKREFYSFFRFIAYQSETINLEELIRQKFENEICKQVDLSSIISEHPIELAYCLSLVSSFIKYKKIHSITPAWVLKNYPEVERIMFRLRNQPCVSGCEYCNNALDVHKGLKRFFGFDSYRTYGGEPLQEKAVKAAVDHKSILAVFPTGGGKSITFQVPALMSGEATKGLTVVISPLQSLMKDQVDNLEKIGITEAVTINGLLDPIERAKSFERVEDGSATILYISPESLRSKTIERLILGRKIVRFVIDEAHCFSSWGQDFRVDYLYIGDFIKQLQDKKNLEDGIPVSCFTATAKQKVIEDIRNYFKEKLSLDLELYTSKASRTNLQYRVFEKAHEEEKYQAARDLIEEKKCPTIIYVSRTRKAYLLAERLTKDGFNTRPYHGKMDKQEKSENQDSFINGETQIMVATSAFGMGVDKKDVGMVIHYEISDSLENYVQEAGRAGRDENIVADCFVLFNEEDLSKHFILLNHTKLSIKEIQQIWNAIKYITRFRSTVSNSALEIARKAGWDDNVMEIETRVITAIAALEDAGYLKRGQNMPRIFANSILSKSAQEAIDKINISERFEEKQKEKGIRIIKKLFSSKSRKQSTEDTAESRIDYISDHLGIVKEEVINIVNLLREEGILADAKDLTAFIKRGENKNRSLNIVDSFGKIEKFLLSVFEEQEKTFHMKELNEEAEQMGCDDVSPNKIKTVINFWAIKSWIKRQNLQYSKNHMAAISLHPKEWLKEKLEKRHELAKFIVEFLHERSNLNVMGDDAHKEEVLVEFSVHELKTAYENHQSLFKLAINIDDIEDTLFYLSRIEAIKIEGGFLVVYNQLTIERVEQDNKKRYKVEDYQKLNQFYENKVQQIHIVGEYAKKMISDYKDALQFVEDYFQLNYQSFLNKYFKGSRQNEIKRNLTPAKFRQLFGELSPTQLKIINDNKAQHIVVAAGPGSGKTRVLVHKLASLRLMEDVKHEQLLMVTFSRAAATEFKKRLSKLIGNAAIFIDIKTFHSYCFDILGKKGTLERSSEIVKTAIDKINKNEVEVREVTRTVLVIDEAQDMDEDEFNLINALMEQNEEMRVIAVGDDDQNIYEFRGANSKYLEQFISVNKAVKHELVENYRSKSNLVEFTNQYVSSIRHRLKTHPILAKQSDTGKIKLVRYQSSNLITPLVKDILATELTGTTCILTKTNEEALQITGLLLKYEMQAKLIQTNDGFSLYNLLEVRFFLNQLNIAAGVSIISDDVWANAKRELIDKFRSSTRLEVCINMLRDFEATHSKKKYKSDLEFFIRESKLEDFFNVNGETIFVSTIHKAKGKEFDNVFLMLENFNGTTDEAKRQLYVAMTRAKQNLTIHLNSNFLDNLSAENLERFEDREIYLPPKELVLHLTHENVNLGYFEFVQHRIKNILPGDSLILVENGCTNLNGDLVLKFSKKFLETIEVRKRNGYQLKSVNANFIVYWLNEDTGQEVKIVLPEVYFEKQQK</sequence>
<dbReference type="InterPro" id="IPR036397">
    <property type="entry name" value="RNaseH_sf"/>
</dbReference>
<dbReference type="PROSITE" id="PS51198">
    <property type="entry name" value="UVRD_HELICASE_ATP_BIND"/>
    <property type="match status" value="1"/>
</dbReference>
<dbReference type="InterPro" id="IPR014017">
    <property type="entry name" value="DNA_helicase_UvrD-like_C"/>
</dbReference>
<reference evidence="9 10" key="1">
    <citation type="submission" date="2018-03" db="EMBL/GenBank/DDBJ databases">
        <title>Cross-interface Injection: A General Nanoliter Liquid Handling Method Applied to Single Cells Genome Amplification Automated Nanoliter Liquid Handling Applied to Single Cell Multiple Displacement Amplification.</title>
        <authorList>
            <person name="Yun J."/>
            <person name="Xu P."/>
            <person name="Xu J."/>
            <person name="Dai X."/>
            <person name="Wang Y."/>
            <person name="Zheng X."/>
            <person name="Cao C."/>
            <person name="Yi Q."/>
            <person name="Zhu Y."/>
            <person name="Wang L."/>
            <person name="Dong Z."/>
            <person name="Huang Y."/>
            <person name="Huang L."/>
            <person name="Du W."/>
        </authorList>
    </citation>
    <scope>NUCLEOTIDE SEQUENCE [LARGE SCALE GENOMIC DNA]</scope>
    <source>
        <strain evidence="9 10">Z-D1-2</strain>
    </source>
</reference>
<comment type="caution">
    <text evidence="9">The sequence shown here is derived from an EMBL/GenBank/DDBJ whole genome shotgun (WGS) entry which is preliminary data.</text>
</comment>
<dbReference type="GO" id="GO:0009378">
    <property type="term" value="F:four-way junction helicase activity"/>
    <property type="evidence" value="ECO:0007669"/>
    <property type="project" value="TreeGrafter"/>
</dbReference>
<dbReference type="InterPro" id="IPR014016">
    <property type="entry name" value="UvrD-like_ATP-bd"/>
</dbReference>
<dbReference type="InterPro" id="IPR004589">
    <property type="entry name" value="DNA_helicase_ATP-dep_RecQ"/>
</dbReference>
<gene>
    <name evidence="9" type="ORF">C9994_03615</name>
</gene>
<dbReference type="InterPro" id="IPR012337">
    <property type="entry name" value="RNaseH-like_sf"/>
</dbReference>
<dbReference type="Pfam" id="PF13361">
    <property type="entry name" value="UvrD_C"/>
    <property type="match status" value="2"/>
</dbReference>
<dbReference type="GO" id="GO:0016787">
    <property type="term" value="F:hydrolase activity"/>
    <property type="evidence" value="ECO:0007669"/>
    <property type="project" value="UniProtKB-UniRule"/>
</dbReference>
<feature type="domain" description="Helicase C-terminal" evidence="7">
    <location>
        <begin position="485"/>
        <end position="632"/>
    </location>
</feature>
<evidence type="ECO:0000313" key="10">
    <source>
        <dbReference type="Proteomes" id="UP000240608"/>
    </source>
</evidence>
<dbReference type="GO" id="GO:0043138">
    <property type="term" value="F:3'-5' DNA helicase activity"/>
    <property type="evidence" value="ECO:0007669"/>
    <property type="project" value="TreeGrafter"/>
</dbReference>
<evidence type="ECO:0000256" key="1">
    <source>
        <dbReference type="ARBA" id="ARBA00022741"/>
    </source>
</evidence>
<evidence type="ECO:0000313" key="9">
    <source>
        <dbReference type="EMBL" id="PTB97276.1"/>
    </source>
</evidence>
<feature type="binding site" evidence="5">
    <location>
        <begin position="1073"/>
        <end position="1080"/>
    </location>
    <ligand>
        <name>ATP</name>
        <dbReference type="ChEBI" id="CHEBI:30616"/>
    </ligand>
</feature>
<organism evidence="9 10">
    <name type="scientific">Marivirga lumbricoides</name>
    <dbReference type="NCBI Taxonomy" id="1046115"/>
    <lineage>
        <taxon>Bacteria</taxon>
        <taxon>Pseudomonadati</taxon>
        <taxon>Bacteroidota</taxon>
        <taxon>Cytophagia</taxon>
        <taxon>Cytophagales</taxon>
        <taxon>Marivirgaceae</taxon>
        <taxon>Marivirga</taxon>
    </lineage>
</organism>
<dbReference type="SUPFAM" id="SSF53098">
    <property type="entry name" value="Ribonuclease H-like"/>
    <property type="match status" value="1"/>
</dbReference>
<keyword evidence="2 5" id="KW-0378">Hydrolase</keyword>
<dbReference type="GO" id="GO:0000724">
    <property type="term" value="P:double-strand break repair via homologous recombination"/>
    <property type="evidence" value="ECO:0007669"/>
    <property type="project" value="TreeGrafter"/>
</dbReference>
<dbReference type="PANTHER" id="PTHR13710">
    <property type="entry name" value="DNA HELICASE RECQ FAMILY MEMBER"/>
    <property type="match status" value="1"/>
</dbReference>
<dbReference type="Pfam" id="PF13245">
    <property type="entry name" value="AAA_19"/>
    <property type="match status" value="1"/>
</dbReference>
<evidence type="ECO:0000256" key="2">
    <source>
        <dbReference type="ARBA" id="ARBA00022801"/>
    </source>
</evidence>
<dbReference type="PANTHER" id="PTHR13710:SF120">
    <property type="entry name" value="BIFUNCTIONAL 3'-5' EXONUCLEASE_ATP-DEPENDENT HELICASE WRN"/>
    <property type="match status" value="1"/>
</dbReference>
<dbReference type="Pfam" id="PF00270">
    <property type="entry name" value="DEAD"/>
    <property type="match status" value="1"/>
</dbReference>
<dbReference type="Gene3D" id="3.40.50.300">
    <property type="entry name" value="P-loop containing nucleotide triphosphate hydrolases"/>
    <property type="match status" value="4"/>
</dbReference>
<dbReference type="EMBL" id="PYVU01000019">
    <property type="protein sequence ID" value="PTB97276.1"/>
    <property type="molecule type" value="Genomic_DNA"/>
</dbReference>